<dbReference type="Proteomes" id="UP000798046">
    <property type="component" value="Unassembled WGS sequence"/>
</dbReference>
<dbReference type="Pfam" id="PF26314">
    <property type="entry name" value="MptA_B_family"/>
    <property type="match status" value="1"/>
</dbReference>
<feature type="transmembrane region" description="Helical" evidence="1">
    <location>
        <begin position="332"/>
        <end position="353"/>
    </location>
</feature>
<evidence type="ECO:0008006" key="4">
    <source>
        <dbReference type="Google" id="ProtNLM"/>
    </source>
</evidence>
<evidence type="ECO:0000313" key="3">
    <source>
        <dbReference type="Proteomes" id="UP000798046"/>
    </source>
</evidence>
<feature type="transmembrane region" description="Helical" evidence="1">
    <location>
        <begin position="279"/>
        <end position="296"/>
    </location>
</feature>
<keyword evidence="1" id="KW-1133">Transmembrane helix</keyword>
<proteinExistence type="predicted"/>
<feature type="transmembrane region" description="Helical" evidence="1">
    <location>
        <begin position="70"/>
        <end position="89"/>
    </location>
</feature>
<feature type="transmembrane region" description="Helical" evidence="1">
    <location>
        <begin position="203"/>
        <end position="229"/>
    </location>
</feature>
<gene>
    <name evidence="2" type="ORF">F6V30_09685</name>
</gene>
<dbReference type="RefSeq" id="WP_151156772.1">
    <property type="nucleotide sequence ID" value="NZ_VZRA01000002.1"/>
</dbReference>
<name>A0ABQ6TP43_9BACT</name>
<feature type="transmembrane region" description="Helical" evidence="1">
    <location>
        <begin position="390"/>
        <end position="418"/>
    </location>
</feature>
<keyword evidence="1" id="KW-0812">Transmembrane</keyword>
<feature type="transmembrane region" description="Helical" evidence="1">
    <location>
        <begin position="150"/>
        <end position="183"/>
    </location>
</feature>
<feature type="transmembrane region" description="Helical" evidence="1">
    <location>
        <begin position="249"/>
        <end position="272"/>
    </location>
</feature>
<accession>A0ABQ6TP43</accession>
<keyword evidence="1" id="KW-0472">Membrane</keyword>
<protein>
    <recommendedName>
        <fullName evidence="4">DUF2029 domain-containing protein</fullName>
    </recommendedName>
</protein>
<feature type="transmembrane region" description="Helical" evidence="1">
    <location>
        <begin position="15"/>
        <end position="34"/>
    </location>
</feature>
<evidence type="ECO:0000256" key="1">
    <source>
        <dbReference type="SAM" id="Phobius"/>
    </source>
</evidence>
<evidence type="ECO:0000313" key="2">
    <source>
        <dbReference type="EMBL" id="KAB0670411.1"/>
    </source>
</evidence>
<feature type="transmembrane region" description="Helical" evidence="1">
    <location>
        <begin position="430"/>
        <end position="450"/>
    </location>
</feature>
<dbReference type="EMBL" id="VZRA01000002">
    <property type="protein sequence ID" value="KAB0670411.1"/>
    <property type="molecule type" value="Genomic_DNA"/>
</dbReference>
<feature type="transmembrane region" description="Helical" evidence="1">
    <location>
        <begin position="365"/>
        <end position="384"/>
    </location>
</feature>
<organism evidence="2 3">
    <name type="scientific">Oryzomonas sagensis</name>
    <dbReference type="NCBI Taxonomy" id="2603857"/>
    <lineage>
        <taxon>Bacteria</taxon>
        <taxon>Pseudomonadati</taxon>
        <taxon>Thermodesulfobacteriota</taxon>
        <taxon>Desulfuromonadia</taxon>
        <taxon>Geobacterales</taxon>
        <taxon>Geobacteraceae</taxon>
        <taxon>Oryzomonas</taxon>
    </lineage>
</organism>
<comment type="caution">
    <text evidence="2">The sequence shown here is derived from an EMBL/GenBank/DDBJ whole genome shotgun (WGS) entry which is preliminary data.</text>
</comment>
<sequence>MNICEKRQKQGDGRAIPALLPAAIILTAAFLLALQPELRLAVPMLVGATAAMAMALAATLYYGEREKISWSPAVILAVALVLRLLFLFAPPQLSDDSYRYLWDGSRVLHGINPYAAAPAAVRPPPELAAVHARINHPGYVTIYPPMAQVIFAGGAALGGAITGLKALLVLLDLGLCLLVALLLKRLEQPVWRAALYAWNPLPLLEIAGSGHVDGAGLTMLIGSFCLLAADRRNAPASGGRPWPFLLSGALLAAAGLVKLFPFILAPLLFLMVPPGRRRYFAAGFLGGLAALLLPFLPHLANMAATLDAYARNWEFAGFAFHILRTATGSGTAARMLLSSSFLLVAATITLRCIGSIGCGIPTAAGMRRALGASYAIAMAFLLFTPTLQPWYALCLAVFLPFCAGPAGLVLCWAVFLAYRVQLPYFIQGQWLESMPVTAAIFLAPVTAYLAGRLFGGKRRAAAC</sequence>
<keyword evidence="3" id="KW-1185">Reference proteome</keyword>
<reference evidence="2 3" key="1">
    <citation type="journal article" date="2020" name="Microorganisms">
        <title>Description of Three Novel Members in the Family Geobacteraceae, Oryzomonas japonicum gen. nov., sp. nov., Oryzomonas sagensis sp. nov., and Oryzomonas ruber sp. nov.</title>
        <authorList>
            <person name="Xu Z."/>
            <person name="Masuda Y."/>
            <person name="Hayakawa C."/>
            <person name="Ushijima N."/>
            <person name="Kawano K."/>
            <person name="Shiratori Y."/>
            <person name="Senoo K."/>
            <person name="Itoh H."/>
        </authorList>
    </citation>
    <scope>NUCLEOTIDE SEQUENCE [LARGE SCALE GENOMIC DNA]</scope>
    <source>
        <strain evidence="2 3">Red100</strain>
    </source>
</reference>
<feature type="transmembrane region" description="Helical" evidence="1">
    <location>
        <begin position="40"/>
        <end position="63"/>
    </location>
</feature>